<protein>
    <recommendedName>
        <fullName evidence="7">Molybdopterin molybdenumtransferase</fullName>
        <ecNumber evidence="7">2.10.1.1</ecNumber>
    </recommendedName>
</protein>
<keyword evidence="7" id="KW-0479">Metal-binding</keyword>
<dbReference type="GO" id="GO:0046872">
    <property type="term" value="F:metal ion binding"/>
    <property type="evidence" value="ECO:0007669"/>
    <property type="project" value="UniProtKB-UniRule"/>
</dbReference>
<dbReference type="InterPro" id="IPR001453">
    <property type="entry name" value="MoaB/Mog_dom"/>
</dbReference>
<dbReference type="GO" id="GO:0061599">
    <property type="term" value="F:molybdopterin molybdotransferase activity"/>
    <property type="evidence" value="ECO:0007669"/>
    <property type="project" value="UniProtKB-UniRule"/>
</dbReference>
<evidence type="ECO:0000256" key="1">
    <source>
        <dbReference type="ARBA" id="ARBA00002901"/>
    </source>
</evidence>
<evidence type="ECO:0000313" key="10">
    <source>
        <dbReference type="Proteomes" id="UP000668403"/>
    </source>
</evidence>
<dbReference type="InterPro" id="IPR005110">
    <property type="entry name" value="MoeA_linker/N"/>
</dbReference>
<keyword evidence="7" id="KW-0808">Transferase</keyword>
<dbReference type="Gene3D" id="2.170.190.11">
    <property type="entry name" value="Molybdopterin biosynthesis moea protein, domain 3"/>
    <property type="match status" value="1"/>
</dbReference>
<dbReference type="Proteomes" id="UP000668403">
    <property type="component" value="Unassembled WGS sequence"/>
</dbReference>
<evidence type="ECO:0000256" key="5">
    <source>
        <dbReference type="ARBA" id="ARBA00023150"/>
    </source>
</evidence>
<dbReference type="InterPro" id="IPR036425">
    <property type="entry name" value="MoaB/Mog-like_dom_sf"/>
</dbReference>
<name>A0A939QGN1_9MICO</name>
<dbReference type="Pfam" id="PF00994">
    <property type="entry name" value="MoCF_biosynth"/>
    <property type="match status" value="1"/>
</dbReference>
<dbReference type="GO" id="GO:0005829">
    <property type="term" value="C:cytosol"/>
    <property type="evidence" value="ECO:0007669"/>
    <property type="project" value="TreeGrafter"/>
</dbReference>
<dbReference type="Pfam" id="PF03453">
    <property type="entry name" value="MoeA_N"/>
    <property type="match status" value="1"/>
</dbReference>
<evidence type="ECO:0000313" key="9">
    <source>
        <dbReference type="EMBL" id="MBO2990888.1"/>
    </source>
</evidence>
<keyword evidence="10" id="KW-1185">Reference proteome</keyword>
<evidence type="ECO:0000256" key="6">
    <source>
        <dbReference type="ARBA" id="ARBA00047317"/>
    </source>
</evidence>
<dbReference type="GO" id="GO:0006777">
    <property type="term" value="P:Mo-molybdopterin cofactor biosynthetic process"/>
    <property type="evidence" value="ECO:0007669"/>
    <property type="project" value="UniProtKB-UniRule"/>
</dbReference>
<comment type="caution">
    <text evidence="9">The sequence shown here is derived from an EMBL/GenBank/DDBJ whole genome shotgun (WGS) entry which is preliminary data.</text>
</comment>
<dbReference type="SUPFAM" id="SSF63867">
    <property type="entry name" value="MoeA C-terminal domain-like"/>
    <property type="match status" value="1"/>
</dbReference>
<dbReference type="SUPFAM" id="SSF63882">
    <property type="entry name" value="MoeA N-terminal region -like"/>
    <property type="match status" value="1"/>
</dbReference>
<dbReference type="Gene3D" id="3.90.105.10">
    <property type="entry name" value="Molybdopterin biosynthesis moea protein, domain 2"/>
    <property type="match status" value="1"/>
</dbReference>
<comment type="function">
    <text evidence="1 7">Catalyzes the insertion of molybdate into adenylated molybdopterin with the concomitant release of AMP.</text>
</comment>
<evidence type="ECO:0000256" key="2">
    <source>
        <dbReference type="ARBA" id="ARBA00005046"/>
    </source>
</evidence>
<comment type="cofactor">
    <cofactor evidence="7">
        <name>Mg(2+)</name>
        <dbReference type="ChEBI" id="CHEBI:18420"/>
    </cofactor>
</comment>
<gene>
    <name evidence="9" type="ORF">J4H85_12860</name>
</gene>
<dbReference type="RefSeq" id="WP_208240214.1">
    <property type="nucleotide sequence ID" value="NZ_BAAAQU010000002.1"/>
</dbReference>
<comment type="catalytic activity">
    <reaction evidence="6">
        <text>adenylyl-molybdopterin + molybdate = Mo-molybdopterin + AMP + H(+)</text>
        <dbReference type="Rhea" id="RHEA:35047"/>
        <dbReference type="ChEBI" id="CHEBI:15378"/>
        <dbReference type="ChEBI" id="CHEBI:36264"/>
        <dbReference type="ChEBI" id="CHEBI:62727"/>
        <dbReference type="ChEBI" id="CHEBI:71302"/>
        <dbReference type="ChEBI" id="CHEBI:456215"/>
        <dbReference type="EC" id="2.10.1.1"/>
    </reaction>
</comment>
<dbReference type="EC" id="2.10.1.1" evidence="7"/>
<dbReference type="InterPro" id="IPR005111">
    <property type="entry name" value="MoeA_C_domain_IV"/>
</dbReference>
<dbReference type="CDD" id="cd00887">
    <property type="entry name" value="MoeA"/>
    <property type="match status" value="1"/>
</dbReference>
<keyword evidence="5 7" id="KW-0501">Molybdenum cofactor biosynthesis</keyword>
<accession>A0A939QGN1</accession>
<organism evidence="9 10">
    <name type="scientific">Leucobacter tardus</name>
    <dbReference type="NCBI Taxonomy" id="501483"/>
    <lineage>
        <taxon>Bacteria</taxon>
        <taxon>Bacillati</taxon>
        <taxon>Actinomycetota</taxon>
        <taxon>Actinomycetes</taxon>
        <taxon>Micrococcales</taxon>
        <taxon>Microbacteriaceae</taxon>
        <taxon>Leucobacter</taxon>
    </lineage>
</organism>
<dbReference type="EMBL" id="JAGFBF010000005">
    <property type="protein sequence ID" value="MBO2990888.1"/>
    <property type="molecule type" value="Genomic_DNA"/>
</dbReference>
<evidence type="ECO:0000256" key="4">
    <source>
        <dbReference type="ARBA" id="ARBA00022505"/>
    </source>
</evidence>
<keyword evidence="7" id="KW-0460">Magnesium</keyword>
<reference evidence="9" key="1">
    <citation type="submission" date="2021-03" db="EMBL/GenBank/DDBJ databases">
        <title>Leucobacter chromiisoli sp. nov., isolated from chromium-containing soil of chemical plant.</title>
        <authorList>
            <person name="Xu Z."/>
        </authorList>
    </citation>
    <scope>NUCLEOTIDE SEQUENCE</scope>
    <source>
        <strain evidence="9">K 70/01</strain>
    </source>
</reference>
<proteinExistence type="inferred from homology"/>
<dbReference type="NCBIfam" id="NF045515">
    <property type="entry name" value="Glp_gephyrin"/>
    <property type="match status" value="1"/>
</dbReference>
<dbReference type="Gene3D" id="2.40.340.10">
    <property type="entry name" value="MoeA, C-terminal, domain IV"/>
    <property type="match status" value="1"/>
</dbReference>
<sequence length="421" mass="43278">MVSVEGYLADVADLLAPLIARVRAADPELVAIGDPALCGRVVAEPVRTRIPLPPFDNSQMDGYAVRARDLAGASADHHVALPIGVTIAAGDPPVRHVPGTASPVMTGAAIPLGADAVVPVERTLPPAFPALSRAGDRLVSSDITFAAPIDLGTFVRRAAEDLPEGAAIVDAGAVLTPTRIGALASAGVATAPVRRRVRVLICTTGDELVESGALPPGRIHDANGPILAAMLRAAGADVRLLHSADRADALRDLIAVEAPRTDLLVTSGGISAGAYEVVRDALAPLGARFVGVAMQPGGPQGLGSLQLPRADRPLPALCFPGNPVSTVLSASLFLLPALRELAGMPREASTRVRPLATDTHSPEHKLQLRRGRIEADGSVTPLPPGSHLLHDLAEADVIAQIPAGVAFAPAGTPVTTWRLHA</sequence>
<dbReference type="AlphaFoldDB" id="A0A939QGN1"/>
<comment type="pathway">
    <text evidence="2 7">Cofactor biosynthesis; molybdopterin biosynthesis.</text>
</comment>
<dbReference type="PANTHER" id="PTHR10192">
    <property type="entry name" value="MOLYBDOPTERIN BIOSYNTHESIS PROTEIN"/>
    <property type="match status" value="1"/>
</dbReference>
<dbReference type="InterPro" id="IPR036688">
    <property type="entry name" value="MoeA_C_domain_IV_sf"/>
</dbReference>
<dbReference type="PANTHER" id="PTHR10192:SF5">
    <property type="entry name" value="GEPHYRIN"/>
    <property type="match status" value="1"/>
</dbReference>
<evidence type="ECO:0000256" key="3">
    <source>
        <dbReference type="ARBA" id="ARBA00010763"/>
    </source>
</evidence>
<feature type="domain" description="MoaB/Mog" evidence="8">
    <location>
        <begin position="200"/>
        <end position="340"/>
    </location>
</feature>
<evidence type="ECO:0000259" key="8">
    <source>
        <dbReference type="SMART" id="SM00852"/>
    </source>
</evidence>
<evidence type="ECO:0000256" key="7">
    <source>
        <dbReference type="RuleBase" id="RU365090"/>
    </source>
</evidence>
<dbReference type="SMART" id="SM00852">
    <property type="entry name" value="MoCF_biosynth"/>
    <property type="match status" value="1"/>
</dbReference>
<dbReference type="InterPro" id="IPR036135">
    <property type="entry name" value="MoeA_linker/N_sf"/>
</dbReference>
<dbReference type="Gene3D" id="3.40.980.10">
    <property type="entry name" value="MoaB/Mog-like domain"/>
    <property type="match status" value="1"/>
</dbReference>
<dbReference type="InterPro" id="IPR038987">
    <property type="entry name" value="MoeA-like"/>
</dbReference>
<keyword evidence="4 7" id="KW-0500">Molybdenum</keyword>
<dbReference type="SUPFAM" id="SSF53218">
    <property type="entry name" value="Molybdenum cofactor biosynthesis proteins"/>
    <property type="match status" value="1"/>
</dbReference>
<comment type="similarity">
    <text evidence="3 7">Belongs to the MoeA family.</text>
</comment>
<dbReference type="Pfam" id="PF03454">
    <property type="entry name" value="MoeA_C"/>
    <property type="match status" value="1"/>
</dbReference>